<keyword evidence="1" id="KW-0732">Signal</keyword>
<evidence type="ECO:0000256" key="1">
    <source>
        <dbReference type="SAM" id="SignalP"/>
    </source>
</evidence>
<organism evidence="3">
    <name type="scientific">Micromonas pusilla (strain CCMP1545)</name>
    <name type="common">Picoplanktonic green alga</name>
    <dbReference type="NCBI Taxonomy" id="564608"/>
    <lineage>
        <taxon>Eukaryota</taxon>
        <taxon>Viridiplantae</taxon>
        <taxon>Chlorophyta</taxon>
        <taxon>Mamiellophyceae</taxon>
        <taxon>Mamiellales</taxon>
        <taxon>Mamiellaceae</taxon>
        <taxon>Micromonas</taxon>
    </lineage>
</organism>
<dbReference type="RefSeq" id="XP_003062105.1">
    <property type="nucleotide sequence ID" value="XM_003062059.1"/>
</dbReference>
<reference evidence="2 3" key="1">
    <citation type="journal article" date="2009" name="Science">
        <title>Green evolution and dynamic adaptations revealed by genomes of the marine picoeukaryotes Micromonas.</title>
        <authorList>
            <person name="Worden A.Z."/>
            <person name="Lee J.H."/>
            <person name="Mock T."/>
            <person name="Rouze P."/>
            <person name="Simmons M.P."/>
            <person name="Aerts A.L."/>
            <person name="Allen A.E."/>
            <person name="Cuvelier M.L."/>
            <person name="Derelle E."/>
            <person name="Everett M.V."/>
            <person name="Foulon E."/>
            <person name="Grimwood J."/>
            <person name="Gundlach H."/>
            <person name="Henrissat B."/>
            <person name="Napoli C."/>
            <person name="McDonald S.M."/>
            <person name="Parker M.S."/>
            <person name="Rombauts S."/>
            <person name="Salamov A."/>
            <person name="Von Dassow P."/>
            <person name="Badger J.H."/>
            <person name="Coutinho P.M."/>
            <person name="Demir E."/>
            <person name="Dubchak I."/>
            <person name="Gentemann C."/>
            <person name="Eikrem W."/>
            <person name="Gready J.E."/>
            <person name="John U."/>
            <person name="Lanier W."/>
            <person name="Lindquist E.A."/>
            <person name="Lucas S."/>
            <person name="Mayer K.F."/>
            <person name="Moreau H."/>
            <person name="Not F."/>
            <person name="Otillar R."/>
            <person name="Panaud O."/>
            <person name="Pangilinan J."/>
            <person name="Paulsen I."/>
            <person name="Piegu B."/>
            <person name="Poliakov A."/>
            <person name="Robbens S."/>
            <person name="Schmutz J."/>
            <person name="Toulza E."/>
            <person name="Wyss T."/>
            <person name="Zelensky A."/>
            <person name="Zhou K."/>
            <person name="Armbrust E.V."/>
            <person name="Bhattacharya D."/>
            <person name="Goodenough U.W."/>
            <person name="Van de Peer Y."/>
            <person name="Grigoriev I.V."/>
        </authorList>
    </citation>
    <scope>NUCLEOTIDE SEQUENCE [LARGE SCALE GENOMIC DNA]</scope>
    <source>
        <strain evidence="2 3">CCMP1545</strain>
    </source>
</reference>
<protein>
    <submittedName>
        <fullName evidence="2">Predicted protein</fullName>
    </submittedName>
</protein>
<dbReference type="EMBL" id="GG663745">
    <property type="protein sequence ID" value="EEH53817.1"/>
    <property type="molecule type" value="Genomic_DNA"/>
</dbReference>
<evidence type="ECO:0000313" key="2">
    <source>
        <dbReference type="EMBL" id="EEH53817.1"/>
    </source>
</evidence>
<gene>
    <name evidence="2" type="ORF">MICPUCDRAFT_51573</name>
</gene>
<feature type="chain" id="PRO_5002910592" evidence="1">
    <location>
        <begin position="19"/>
        <end position="193"/>
    </location>
</feature>
<sequence length="193" mass="20667">MSATSAIAILAVFVLLDACKHWISHARGTGHAWLLQQDIIALRRSIARGSASPRAAAAAAAAAAAPSDPDRARPFVSVAHARERLLRDKERALTRAQTPALRRAMFLSHYLHVAKGVFGVGVVLALWSGDEPLFEVQRNAVWPLGRWLAAPHGQSWEAGAVAVTPWTLLSGAFCVPLSDANVCVFHPSPGFNI</sequence>
<dbReference type="KEGG" id="mpp:MICPUCDRAFT_51573"/>
<dbReference type="OMA" id="HWISHAR"/>
<evidence type="ECO:0000313" key="3">
    <source>
        <dbReference type="Proteomes" id="UP000001876"/>
    </source>
</evidence>
<feature type="signal peptide" evidence="1">
    <location>
        <begin position="1"/>
        <end position="18"/>
    </location>
</feature>
<dbReference type="AlphaFoldDB" id="C1N2L1"/>
<name>C1N2L1_MICPC</name>
<dbReference type="OrthoDB" id="10518775at2759"/>
<proteinExistence type="predicted"/>
<accession>C1N2L1</accession>
<keyword evidence="3" id="KW-1185">Reference proteome</keyword>
<dbReference type="Proteomes" id="UP000001876">
    <property type="component" value="Unassembled WGS sequence"/>
</dbReference>
<dbReference type="GeneID" id="9687334"/>